<proteinExistence type="predicted"/>
<protein>
    <submittedName>
        <fullName evidence="1">ISKra4 family transposase</fullName>
    </submittedName>
</protein>
<accession>A0A6B3NKZ9</accession>
<reference evidence="1" key="1">
    <citation type="submission" date="2019-11" db="EMBL/GenBank/DDBJ databases">
        <title>Genomic insights into an expanded diversity of filamentous marine cyanobacteria reveals the extraordinary biosynthetic potential of Moorea and Okeania.</title>
        <authorList>
            <person name="Ferreira Leao T."/>
            <person name="Wang M."/>
            <person name="Moss N."/>
            <person name="Da Silva R."/>
            <person name="Sanders J."/>
            <person name="Nurk S."/>
            <person name="Gurevich A."/>
            <person name="Humphrey G."/>
            <person name="Reher R."/>
            <person name="Zhu Q."/>
            <person name="Belda-Ferre P."/>
            <person name="Glukhov E."/>
            <person name="Rex R."/>
            <person name="Dorrestein P.C."/>
            <person name="Knight R."/>
            <person name="Pevzner P."/>
            <person name="Gerwick W.H."/>
            <person name="Gerwick L."/>
        </authorList>
    </citation>
    <scope>NUCLEOTIDE SEQUENCE</scope>
    <source>
        <strain evidence="1">SIO1C4</strain>
    </source>
</reference>
<comment type="caution">
    <text evidence="1">The sequence shown here is derived from an EMBL/GenBank/DDBJ whole genome shotgun (WGS) entry which is preliminary data.</text>
</comment>
<evidence type="ECO:0000313" key="1">
    <source>
        <dbReference type="EMBL" id="NER32247.1"/>
    </source>
</evidence>
<sequence>MTPSERKKLQACLREASEILYNNADPDSLETLEDIEIAVREQVLENVSPQIGIFFVERKTKTRKGRKRQIKSCVGRLILTEKQCDRLGVNPYTRHSPLLEKCCLLLSANESYQNAEEDMLLLMGIKVGHSTHHRKVQKIDNVLPEVKQGCSEVCVDGGTIRLRGEDGQKSYWKEYKTARLQGIYYGAFFQDNQGLIDWINSQKLTNPLYCLGDGHSGIWNIMAEIGDKDQRIEILDWYHLTENLYKIEGKKFQKEQIKAYLWMGQFSEAIDYLRSQKIVGGNQFINYLKKHQKRFINYHYYSWQKICSIGSGAVESAVKQIGHRVKITGAQWKAETVNNILQLRCAYLNGQLAI</sequence>
<dbReference type="EMBL" id="JAAHFQ010001136">
    <property type="protein sequence ID" value="NER32247.1"/>
    <property type="molecule type" value="Genomic_DNA"/>
</dbReference>
<gene>
    <name evidence="1" type="ORF">F6J89_32770</name>
</gene>
<dbReference type="NCBIfam" id="NF033572">
    <property type="entry name" value="transpos_ISKra4"/>
    <property type="match status" value="1"/>
</dbReference>
<dbReference type="AlphaFoldDB" id="A0A6B3NKZ9"/>
<organism evidence="1">
    <name type="scientific">Symploca sp. SIO1C4</name>
    <dbReference type="NCBI Taxonomy" id="2607765"/>
    <lineage>
        <taxon>Bacteria</taxon>
        <taxon>Bacillati</taxon>
        <taxon>Cyanobacteriota</taxon>
        <taxon>Cyanophyceae</taxon>
        <taxon>Coleofasciculales</taxon>
        <taxon>Coleofasciculaceae</taxon>
        <taxon>Symploca</taxon>
    </lineage>
</organism>
<name>A0A6B3NKZ9_9CYAN</name>